<dbReference type="RefSeq" id="WP_166988780.1">
    <property type="nucleotide sequence ID" value="NZ_CP061169.1"/>
</dbReference>
<evidence type="ECO:0000313" key="3">
    <source>
        <dbReference type="EMBL" id="QPZ39410.1"/>
    </source>
</evidence>
<evidence type="ECO:0000313" key="4">
    <source>
        <dbReference type="Proteomes" id="UP000662814"/>
    </source>
</evidence>
<organism evidence="3 4">
    <name type="scientific">Paramicrobacterium chengjingii</name>
    <dbReference type="NCBI Taxonomy" id="2769067"/>
    <lineage>
        <taxon>Bacteria</taxon>
        <taxon>Bacillati</taxon>
        <taxon>Actinomycetota</taxon>
        <taxon>Actinomycetes</taxon>
        <taxon>Micrococcales</taxon>
        <taxon>Microbacteriaceae</taxon>
        <taxon>Paramicrobacterium</taxon>
    </lineage>
</organism>
<dbReference type="Gene3D" id="3.90.550.10">
    <property type="entry name" value="Spore Coat Polysaccharide Biosynthesis Protein SpsA, Chain A"/>
    <property type="match status" value="1"/>
</dbReference>
<dbReference type="CDD" id="cd00761">
    <property type="entry name" value="Glyco_tranf_GTA_type"/>
    <property type="match status" value="1"/>
</dbReference>
<dbReference type="InterPro" id="IPR054028">
    <property type="entry name" value="TarS/TarP_linker"/>
</dbReference>
<dbReference type="Pfam" id="PF22181">
    <property type="entry name" value="TarS_linker"/>
    <property type="match status" value="1"/>
</dbReference>
<dbReference type="PANTHER" id="PTHR22916">
    <property type="entry name" value="GLYCOSYLTRANSFERASE"/>
    <property type="match status" value="1"/>
</dbReference>
<gene>
    <name evidence="3" type="ORF">HCR76_04935</name>
</gene>
<reference evidence="3 4" key="1">
    <citation type="submission" date="2020-12" db="EMBL/GenBank/DDBJ databases">
        <title>Microbacterium sp. HY060.</title>
        <authorList>
            <person name="Zhou J."/>
        </authorList>
    </citation>
    <scope>NUCLEOTIDE SEQUENCE [LARGE SCALE GENOMIC DNA]</scope>
    <source>
        <strain evidence="3 4">HY60</strain>
    </source>
</reference>
<evidence type="ECO:0000259" key="2">
    <source>
        <dbReference type="Pfam" id="PF22181"/>
    </source>
</evidence>
<feature type="domain" description="TarS/TarP linker" evidence="2">
    <location>
        <begin position="222"/>
        <end position="321"/>
    </location>
</feature>
<dbReference type="EMBL" id="CP061169">
    <property type="protein sequence ID" value="QPZ39410.1"/>
    <property type="molecule type" value="Genomic_DNA"/>
</dbReference>
<dbReference type="Proteomes" id="UP000662814">
    <property type="component" value="Chromosome"/>
</dbReference>
<proteinExistence type="predicted"/>
<evidence type="ECO:0000259" key="1">
    <source>
        <dbReference type="Pfam" id="PF00535"/>
    </source>
</evidence>
<keyword evidence="4" id="KW-1185">Reference proteome</keyword>
<sequence length="645" mass="72676">MTKITVVVPTYKPGKGLNRLVGSLEAQTLESQEFEVIFVDDGSPDDTFPRLRELERTHANFRVLQIPNSGWASAPRNVGISEASGEYIAFVDHDDCLYPDALRAAYEFAQQNHSDVLSGKEARTNDASWGIATYTEDIGNALHRKDINSLIPMNPHKVYRRHFLNDHNIRFPEGQRVLWEDIFFNIQVLSKAEVISVMTSTPYYHWVQTAGSGSTTFRRSNEEWWNSLRKIFDAIYRDLESSDFDLERNQLLLHQLRTRVLSTYNRAFSRRPESERQMANEFCASLVADFVPQELDRELDARSRVRAELLRSGSIAELESFSASDMALAGTTFTTSIAWSGPQLVLEAKAEWSRPDGEAWVEVTNDGQRLLAIEPSLRQTVSTSSRVLEGEIRETSARIGIRSRKDRIVWMIPTEGTSELVLNSTGTIASLTVRSQLDVRDAASGSPLSNGAWDVNGRTEFGPIRQQTALKHTGIADTVGFIDGRSVLAYCNRDGALSLDIGATTKPIWPNLSFGDVTSLPGTIEADLPQIHVFGTPVDFRFRYVLRRNKSLMSRIVHSYKLNYRLALFPLLSRFIQVRSGRLLSRQGRAVLEIARPRRRGTYLLEILPQTGNESVHLRSGKRVDRLELHLGAAGPTLRRVGMRK</sequence>
<protein>
    <submittedName>
        <fullName evidence="3">Glycosyltransferase</fullName>
    </submittedName>
</protein>
<dbReference type="PANTHER" id="PTHR22916:SF3">
    <property type="entry name" value="UDP-GLCNAC:BETAGAL BETA-1,3-N-ACETYLGLUCOSAMINYLTRANSFERASE-LIKE PROTEIN 1"/>
    <property type="match status" value="1"/>
</dbReference>
<dbReference type="InterPro" id="IPR001173">
    <property type="entry name" value="Glyco_trans_2-like"/>
</dbReference>
<dbReference type="SUPFAM" id="SSF53448">
    <property type="entry name" value="Nucleotide-diphospho-sugar transferases"/>
    <property type="match status" value="1"/>
</dbReference>
<dbReference type="Pfam" id="PF00535">
    <property type="entry name" value="Glycos_transf_2"/>
    <property type="match status" value="1"/>
</dbReference>
<feature type="domain" description="Glycosyltransferase 2-like" evidence="1">
    <location>
        <begin position="5"/>
        <end position="135"/>
    </location>
</feature>
<name>A0ABX6YL01_9MICO</name>
<dbReference type="InterPro" id="IPR029044">
    <property type="entry name" value="Nucleotide-diphossugar_trans"/>
</dbReference>
<accession>A0ABX6YL01</accession>